<keyword evidence="2" id="KW-1185">Reference proteome</keyword>
<proteinExistence type="predicted"/>
<sequence length="79" mass="9092">MGYFTPPSKKQFPWYNLPPKGETNVVISSPTASHYNSFPNYQPRFMPNQYIAGEEDILVSSPAPTHYIEETEEALETYF</sequence>
<reference evidence="1" key="1">
    <citation type="submission" date="2018-05" db="EMBL/GenBank/DDBJ databases">
        <title>Draft genome of Mucuna pruriens seed.</title>
        <authorList>
            <person name="Nnadi N.E."/>
            <person name="Vos R."/>
            <person name="Hasami M.H."/>
            <person name="Devisetty U.K."/>
            <person name="Aguiy J.C."/>
        </authorList>
    </citation>
    <scope>NUCLEOTIDE SEQUENCE [LARGE SCALE GENOMIC DNA]</scope>
    <source>
        <strain evidence="1">JCA_2017</strain>
    </source>
</reference>
<evidence type="ECO:0000313" key="1">
    <source>
        <dbReference type="EMBL" id="RDX67828.1"/>
    </source>
</evidence>
<name>A0A371EP45_MUCPR</name>
<dbReference type="AlphaFoldDB" id="A0A371EP45"/>
<accession>A0A371EP45</accession>
<protein>
    <submittedName>
        <fullName evidence="1">Uncharacterized protein</fullName>
    </submittedName>
</protein>
<organism evidence="1 2">
    <name type="scientific">Mucuna pruriens</name>
    <name type="common">Velvet bean</name>
    <name type="synonym">Dolichos pruriens</name>
    <dbReference type="NCBI Taxonomy" id="157652"/>
    <lineage>
        <taxon>Eukaryota</taxon>
        <taxon>Viridiplantae</taxon>
        <taxon>Streptophyta</taxon>
        <taxon>Embryophyta</taxon>
        <taxon>Tracheophyta</taxon>
        <taxon>Spermatophyta</taxon>
        <taxon>Magnoliopsida</taxon>
        <taxon>eudicotyledons</taxon>
        <taxon>Gunneridae</taxon>
        <taxon>Pentapetalae</taxon>
        <taxon>rosids</taxon>
        <taxon>fabids</taxon>
        <taxon>Fabales</taxon>
        <taxon>Fabaceae</taxon>
        <taxon>Papilionoideae</taxon>
        <taxon>50 kb inversion clade</taxon>
        <taxon>NPAAA clade</taxon>
        <taxon>indigoferoid/millettioid clade</taxon>
        <taxon>Phaseoleae</taxon>
        <taxon>Mucuna</taxon>
    </lineage>
</organism>
<gene>
    <name evidence="1" type="ORF">CR513_53250</name>
</gene>
<dbReference type="Proteomes" id="UP000257109">
    <property type="component" value="Unassembled WGS sequence"/>
</dbReference>
<dbReference type="EMBL" id="QJKJ01012817">
    <property type="protein sequence ID" value="RDX67828.1"/>
    <property type="molecule type" value="Genomic_DNA"/>
</dbReference>
<feature type="non-terminal residue" evidence="1">
    <location>
        <position position="1"/>
    </location>
</feature>
<evidence type="ECO:0000313" key="2">
    <source>
        <dbReference type="Proteomes" id="UP000257109"/>
    </source>
</evidence>
<comment type="caution">
    <text evidence="1">The sequence shown here is derived from an EMBL/GenBank/DDBJ whole genome shotgun (WGS) entry which is preliminary data.</text>
</comment>